<proteinExistence type="predicted"/>
<dbReference type="Pfam" id="PF23717">
    <property type="entry name" value="DUF7159"/>
    <property type="match status" value="1"/>
</dbReference>
<feature type="domain" description="DUF7159" evidence="2">
    <location>
        <begin position="13"/>
        <end position="243"/>
    </location>
</feature>
<feature type="compositionally biased region" description="Basic residues" evidence="1">
    <location>
        <begin position="465"/>
        <end position="481"/>
    </location>
</feature>
<accession>A0A7G1IPL3</accession>
<protein>
    <recommendedName>
        <fullName evidence="2">DUF7159 domain-containing protein</fullName>
    </recommendedName>
</protein>
<feature type="compositionally biased region" description="Low complexity" evidence="1">
    <location>
        <begin position="350"/>
        <end position="361"/>
    </location>
</feature>
<evidence type="ECO:0000313" key="3">
    <source>
        <dbReference type="EMBL" id="BCI91809.1"/>
    </source>
</evidence>
<dbReference type="EMBL" id="AP023343">
    <property type="protein sequence ID" value="BCI91809.1"/>
    <property type="molecule type" value="Genomic_DNA"/>
</dbReference>
<dbReference type="PRINTS" id="PR01217">
    <property type="entry name" value="PRICHEXTENSN"/>
</dbReference>
<feature type="region of interest" description="Disordered" evidence="1">
    <location>
        <begin position="346"/>
        <end position="494"/>
    </location>
</feature>
<evidence type="ECO:0000259" key="2">
    <source>
        <dbReference type="Pfam" id="PF23717"/>
    </source>
</evidence>
<feature type="compositionally biased region" description="Low complexity" evidence="1">
    <location>
        <begin position="408"/>
        <end position="418"/>
    </location>
</feature>
<dbReference type="InterPro" id="IPR055583">
    <property type="entry name" value="DUF7159"/>
</dbReference>
<evidence type="ECO:0000313" key="4">
    <source>
        <dbReference type="Proteomes" id="UP000516380"/>
    </source>
</evidence>
<feature type="compositionally biased region" description="Pro residues" evidence="1">
    <location>
        <begin position="362"/>
        <end position="388"/>
    </location>
</feature>
<dbReference type="AlphaFoldDB" id="A0A7G1IPL3"/>
<evidence type="ECO:0000256" key="1">
    <source>
        <dbReference type="SAM" id="MobiDB-lite"/>
    </source>
</evidence>
<gene>
    <name evidence="3" type="ORF">NIIDMKKI_70150</name>
</gene>
<organism evidence="3 4">
    <name type="scientific">Mycobacterium kansasii</name>
    <dbReference type="NCBI Taxonomy" id="1768"/>
    <lineage>
        <taxon>Bacteria</taxon>
        <taxon>Bacillati</taxon>
        <taxon>Actinomycetota</taxon>
        <taxon>Actinomycetes</taxon>
        <taxon>Mycobacteriales</taxon>
        <taxon>Mycobacteriaceae</taxon>
        <taxon>Mycobacterium</taxon>
    </lineage>
</organism>
<feature type="compositionally biased region" description="Low complexity" evidence="1">
    <location>
        <begin position="453"/>
        <end position="464"/>
    </location>
</feature>
<feature type="compositionally biased region" description="Pro residues" evidence="1">
    <location>
        <begin position="419"/>
        <end position="445"/>
    </location>
</feature>
<feature type="compositionally biased region" description="Basic and acidic residues" evidence="1">
    <location>
        <begin position="482"/>
        <end position="494"/>
    </location>
</feature>
<sequence length="494" mass="50131">MASYHMAWEGQMDIVLGVSMEPSAVRLVLIEGENADGATVEEESFEVAVSQDSVNSAAAAEAIAAIVGTRQGAAEGGYWLTSTGVTWIDPGGAGALRDELAARDIGSVMLVSPLLAAAALAQTVGAALDYQHIAMLFVEAGSATLAVVDVTDGSIVDLHRQSLGAHNAVSTELAPMVSGLDAAGSRADGVFLIGCGVDIVPVKPALEAATSLVVSVPEEPDMALARGAALASANAPLFVSSTAALAYALDPGTGEVNPRALTPTYLDVSAHADPGQGALAYSALDEDDDEIAPRRRPVKLVGSALAAAAALATGLLVISSDVRPMAAPQPSPPEGAVTVPTIQAQPETPPQAQLPAPSSAPAAPPPEAAPSPEAAPPPASSAPPPVVAQPPRTAVNAAPPPAPRRAPIRQAPVQAPAEQAPPPAAPATTPPAAPPPAPAPAPEAPRPARSRRCICTSRSSPSRFRSTRRRLRRPRPSRGRRRVADRVDCPHTGQ</sequence>
<reference evidence="3 4" key="1">
    <citation type="submission" date="2020-07" db="EMBL/GenBank/DDBJ databases">
        <title>Mycobacterium kansasii (former subtype) with zoonotic potential isolated from diseased indoor pet cat, Japan.</title>
        <authorList>
            <person name="Fukano H."/>
            <person name="Terazono T."/>
            <person name="Hoshino Y."/>
        </authorList>
    </citation>
    <scope>NUCLEOTIDE SEQUENCE [LARGE SCALE GENOMIC DNA]</scope>
    <source>
        <strain evidence="3 4">Kuro-I</strain>
    </source>
</reference>
<keyword evidence="4" id="KW-1185">Reference proteome</keyword>
<name>A0A7G1IPL3_MYCKA</name>
<dbReference type="Proteomes" id="UP000516380">
    <property type="component" value="Chromosome"/>
</dbReference>